<keyword evidence="1" id="KW-0677">Repeat</keyword>
<evidence type="ECO:0000256" key="3">
    <source>
        <dbReference type="ARBA" id="ARBA00023602"/>
    </source>
</evidence>
<dbReference type="GO" id="GO:0051879">
    <property type="term" value="F:Hsp90 protein binding"/>
    <property type="evidence" value="ECO:0007669"/>
    <property type="project" value="InterPro"/>
</dbReference>
<dbReference type="PROSITE" id="PS50005">
    <property type="entry name" value="TPR"/>
    <property type="match status" value="1"/>
</dbReference>
<keyword evidence="2" id="KW-0802">TPR repeat</keyword>
<dbReference type="Proteomes" id="UP000053758">
    <property type="component" value="Unassembled WGS sequence"/>
</dbReference>
<evidence type="ECO:0000256" key="1">
    <source>
        <dbReference type="ARBA" id="ARBA00022737"/>
    </source>
</evidence>
<keyword evidence="5" id="KW-1185">Reference proteome</keyword>
<dbReference type="Gene3D" id="1.25.40.10">
    <property type="entry name" value="Tetratricopeptide repeat domain"/>
    <property type="match status" value="1"/>
</dbReference>
<dbReference type="InterPro" id="IPR044059">
    <property type="entry name" value="Csn1/TTC4_wheel"/>
</dbReference>
<dbReference type="GO" id="GO:0030544">
    <property type="term" value="F:Hsp70 protein binding"/>
    <property type="evidence" value="ECO:0007669"/>
    <property type="project" value="TreeGrafter"/>
</dbReference>
<dbReference type="InterPro" id="IPR011990">
    <property type="entry name" value="TPR-like_helical_dom_sf"/>
</dbReference>
<dbReference type="AlphaFoldDB" id="A0A081CNX7"/>
<evidence type="ECO:0000313" key="4">
    <source>
        <dbReference type="EMBL" id="GAK68373.1"/>
    </source>
</evidence>
<dbReference type="SUPFAM" id="SSF48452">
    <property type="entry name" value="TPR-like"/>
    <property type="match status" value="1"/>
</dbReference>
<dbReference type="SMART" id="SM00028">
    <property type="entry name" value="TPR"/>
    <property type="match status" value="3"/>
</dbReference>
<organism evidence="4 5">
    <name type="scientific">Pseudozyma antarctica</name>
    <name type="common">Yeast</name>
    <name type="synonym">Candida antarctica</name>
    <dbReference type="NCBI Taxonomy" id="84753"/>
    <lineage>
        <taxon>Eukaryota</taxon>
        <taxon>Fungi</taxon>
        <taxon>Dikarya</taxon>
        <taxon>Basidiomycota</taxon>
        <taxon>Ustilaginomycotina</taxon>
        <taxon>Ustilaginomycetes</taxon>
        <taxon>Ustilaginales</taxon>
        <taxon>Ustilaginaceae</taxon>
        <taxon>Moesziomyces</taxon>
    </lineage>
</organism>
<evidence type="ECO:0000313" key="5">
    <source>
        <dbReference type="Proteomes" id="UP000053758"/>
    </source>
</evidence>
<name>A0A081CNX7_PSEA2</name>
<accession>A0A081CNX7</accession>
<sequence>MAVIEPLDSGSASSARAPLPRPPPRSGDFTYAQPSDQPRDVDSTLKSWDSVPLFMKDLPTDADADTQTALDALQSLAFDGSPDEVAANFKQQANDYFRARRFREALGFYTQAIDANPQDKALLETLHANRAACHLELQNYGSTLRDTSAVLAINAKNEKAYYRAAKALIALDRCKDAVDCCDHALGVNPDNDAIAALKLKAATRLAAIEKSQAEAKERTRRADLMAKAIQQALVVRGLWLETTPRPPDNPTPAHFDPSSTPSIPLTGPESSKWSVPDVIRTPLVVPVFFMYPQHAQSDFISDFHEDTPLGEYLSTIFPASSRGSLPWDTAGEYYDGNLVVYASTRRQRLLKLGRKLTLRHVMDQAYKDAEPGMDKVRDRDGLVMQDGILSLVVLPKGDAEKQWVDKFKAQRDNK</sequence>
<dbReference type="GO" id="GO:0005829">
    <property type="term" value="C:cytosol"/>
    <property type="evidence" value="ECO:0007669"/>
    <property type="project" value="TreeGrafter"/>
</dbReference>
<proteinExistence type="inferred from homology"/>
<evidence type="ECO:0000256" key="2">
    <source>
        <dbReference type="ARBA" id="ARBA00022803"/>
    </source>
</evidence>
<reference evidence="5" key="1">
    <citation type="journal article" date="2014" name="Genome Announc.">
        <title>Draft Genome Sequence of the Yeast Pseudozyma antarctica Type Strain JCM10317, a Producer of the Glycolipid Biosurfactants, Mannosylerythritol Lipids.</title>
        <authorList>
            <person name="Saika A."/>
            <person name="Koike H."/>
            <person name="Hori T."/>
            <person name="Fukuoka T."/>
            <person name="Sato S."/>
            <person name="Habe H."/>
            <person name="Kitamoto D."/>
            <person name="Morita T."/>
        </authorList>
    </citation>
    <scope>NUCLEOTIDE SEQUENCE [LARGE SCALE GENOMIC DNA]</scope>
    <source>
        <strain evidence="5">JCM 10317</strain>
    </source>
</reference>
<protein>
    <submittedName>
        <fullName evidence="4">TPR-like protein</fullName>
    </submittedName>
</protein>
<dbReference type="GO" id="GO:0006457">
    <property type="term" value="P:protein folding"/>
    <property type="evidence" value="ECO:0007669"/>
    <property type="project" value="TreeGrafter"/>
</dbReference>
<comment type="similarity">
    <text evidence="3">Belongs to the TTC4 family.</text>
</comment>
<dbReference type="OrthoDB" id="1724687at2759"/>
<dbReference type="PANTHER" id="PTHR46035:SF1">
    <property type="entry name" value="TETRATRICOPEPTIDE REPEAT PROTEIN 4"/>
    <property type="match status" value="1"/>
</dbReference>
<dbReference type="InterPro" id="IPR019734">
    <property type="entry name" value="TPR_rpt"/>
</dbReference>
<dbReference type="EMBL" id="DF830143">
    <property type="protein sequence ID" value="GAK68373.1"/>
    <property type="molecule type" value="Genomic_DNA"/>
</dbReference>
<dbReference type="HOGENOM" id="CLU_040446_1_0_1"/>
<dbReference type="Pfam" id="PF18972">
    <property type="entry name" value="Wheel"/>
    <property type="match status" value="1"/>
</dbReference>
<gene>
    <name evidence="4" type="ORF">PAN0_076c6620</name>
</gene>
<dbReference type="RefSeq" id="XP_014653427.1">
    <property type="nucleotide sequence ID" value="XM_014797941.1"/>
</dbReference>
<dbReference type="GO" id="GO:0005634">
    <property type="term" value="C:nucleus"/>
    <property type="evidence" value="ECO:0007669"/>
    <property type="project" value="TreeGrafter"/>
</dbReference>
<dbReference type="PANTHER" id="PTHR46035">
    <property type="entry name" value="TETRATRICOPEPTIDE REPEAT PROTEIN 4"/>
    <property type="match status" value="1"/>
</dbReference>
<dbReference type="GeneID" id="26307418"/>